<comment type="caution">
    <text evidence="2">The sequence shown here is derived from an EMBL/GenBank/DDBJ whole genome shotgun (WGS) entry which is preliminary data.</text>
</comment>
<dbReference type="Proteomes" id="UP000624404">
    <property type="component" value="Unassembled WGS sequence"/>
</dbReference>
<dbReference type="OrthoDB" id="3538397at2759"/>
<reference evidence="2" key="1">
    <citation type="submission" date="2020-10" db="EMBL/GenBank/DDBJ databases">
        <authorList>
            <person name="Kusch S."/>
        </authorList>
    </citation>
    <scope>NUCLEOTIDE SEQUENCE</scope>
    <source>
        <strain evidence="2">SwB9</strain>
    </source>
</reference>
<dbReference type="EMBL" id="CAJHIA010000016">
    <property type="protein sequence ID" value="CAD6445659.1"/>
    <property type="molecule type" value="Genomic_DNA"/>
</dbReference>
<accession>A0A8H2VWZ0</accession>
<feature type="transmembrane region" description="Helical" evidence="1">
    <location>
        <begin position="37"/>
        <end position="55"/>
    </location>
</feature>
<gene>
    <name evidence="2" type="ORF">SCLTRI_LOCUS5445</name>
</gene>
<sequence length="154" mass="17263">MVLLYTRVRILCYNATPFMKPDDNIERTLTDGTSDELLIIYCVIASTANLVTIFRMHPLSIFIQILTAIGFGFVIPLSEITNLSKRPSISSGNIVMYSENAQIESHLSKRSFDSDAFIECLQEFTAKGGSRIFKCVSVHIDPEKHSGGFDQDTY</sequence>
<dbReference type="AlphaFoldDB" id="A0A8H2VWZ0"/>
<keyword evidence="1" id="KW-0812">Transmembrane</keyword>
<name>A0A8H2VWZ0_9HELO</name>
<evidence type="ECO:0000313" key="2">
    <source>
        <dbReference type="EMBL" id="CAD6445659.1"/>
    </source>
</evidence>
<evidence type="ECO:0000256" key="1">
    <source>
        <dbReference type="SAM" id="Phobius"/>
    </source>
</evidence>
<evidence type="ECO:0000313" key="3">
    <source>
        <dbReference type="Proteomes" id="UP000624404"/>
    </source>
</evidence>
<keyword evidence="1" id="KW-1133">Transmembrane helix</keyword>
<protein>
    <submittedName>
        <fullName evidence="2">3cbb92c4-d74f-43d6-a921-0091936ee612</fullName>
    </submittedName>
</protein>
<feature type="transmembrane region" description="Helical" evidence="1">
    <location>
        <begin position="61"/>
        <end position="78"/>
    </location>
</feature>
<organism evidence="2 3">
    <name type="scientific">Sclerotinia trifoliorum</name>
    <dbReference type="NCBI Taxonomy" id="28548"/>
    <lineage>
        <taxon>Eukaryota</taxon>
        <taxon>Fungi</taxon>
        <taxon>Dikarya</taxon>
        <taxon>Ascomycota</taxon>
        <taxon>Pezizomycotina</taxon>
        <taxon>Leotiomycetes</taxon>
        <taxon>Helotiales</taxon>
        <taxon>Sclerotiniaceae</taxon>
        <taxon>Sclerotinia</taxon>
    </lineage>
</organism>
<proteinExistence type="predicted"/>
<keyword evidence="1" id="KW-0472">Membrane</keyword>
<keyword evidence="3" id="KW-1185">Reference proteome</keyword>